<dbReference type="EMBL" id="BBNS01000001">
    <property type="protein sequence ID" value="GAL69234.1"/>
    <property type="molecule type" value="Genomic_DNA"/>
</dbReference>
<dbReference type="Gene3D" id="2.30.30.40">
    <property type="entry name" value="SH3 Domains"/>
    <property type="match status" value="1"/>
</dbReference>
<keyword evidence="3" id="KW-0732">Signal</keyword>
<evidence type="ECO:0000313" key="8">
    <source>
        <dbReference type="Proteomes" id="UP000029641"/>
    </source>
</evidence>
<evidence type="ECO:0000259" key="4">
    <source>
        <dbReference type="PROSITE" id="PS51781"/>
    </source>
</evidence>
<keyword evidence="2" id="KW-0812">Transmembrane</keyword>
<sequence length="253" mass="28966">MKHVAYIVIVLLSFVNVEAQNNTLFNEANTLYNQGKYAEAIDKYMAVLETDTHSAELYYNLGNAHYKLNNIAPSIYYYEKALLLNPNDKDIKNNLDYANNMTIDAIENVPEVGFSKLIKSMTKTFSFDVWAKIAVAFAIVYVVLVLLYYFSYSSLKKRITFVTSIICLLFLCISLAFAFNKFELDKKENPAIVFAQESQVKTEPNLRSEESFRLHEGTKVQVLDTVNNWKEIKLSDGKTGWIPSEDIKLLKAF</sequence>
<dbReference type="eggNOG" id="COG0457">
    <property type="taxonomic scope" value="Bacteria"/>
</dbReference>
<dbReference type="Proteomes" id="UP000029646">
    <property type="component" value="Unassembled WGS sequence"/>
</dbReference>
<dbReference type="EMBL" id="BBNR01000001">
    <property type="protein sequence ID" value="GAL65185.1"/>
    <property type="molecule type" value="Genomic_DNA"/>
</dbReference>
<keyword evidence="2" id="KW-1133">Transmembrane helix</keyword>
<feature type="signal peptide" evidence="3">
    <location>
        <begin position="1"/>
        <end position="19"/>
    </location>
</feature>
<dbReference type="InterPro" id="IPR019734">
    <property type="entry name" value="TPR_rpt"/>
</dbReference>
<dbReference type="SMART" id="SM00028">
    <property type="entry name" value="TPR"/>
    <property type="match status" value="2"/>
</dbReference>
<evidence type="ECO:0000313" key="7">
    <source>
        <dbReference type="EMBL" id="GAL89214.1"/>
    </source>
</evidence>
<dbReference type="PROSITE" id="PS50293">
    <property type="entry name" value="TPR_REGION"/>
    <property type="match status" value="1"/>
</dbReference>
<protein>
    <submittedName>
        <fullName evidence="5">BatE protein</fullName>
    </submittedName>
</protein>
<dbReference type="RefSeq" id="WP_042239921.1">
    <property type="nucleotide sequence ID" value="NZ_BBNR01000001.1"/>
</dbReference>
<dbReference type="PROSITE" id="PS51781">
    <property type="entry name" value="SH3B"/>
    <property type="match status" value="1"/>
</dbReference>
<dbReference type="SUPFAM" id="SSF50044">
    <property type="entry name" value="SH3-domain"/>
    <property type="match status" value="1"/>
</dbReference>
<dbReference type="SUPFAM" id="SSF48452">
    <property type="entry name" value="TPR-like"/>
    <property type="match status" value="1"/>
</dbReference>
<feature type="chain" id="PRO_5007382873" evidence="3">
    <location>
        <begin position="20"/>
        <end position="253"/>
    </location>
</feature>
<evidence type="ECO:0000313" key="9">
    <source>
        <dbReference type="Proteomes" id="UP000030184"/>
    </source>
</evidence>
<dbReference type="InterPro" id="IPR036028">
    <property type="entry name" value="SH3-like_dom_sf"/>
</dbReference>
<keyword evidence="9" id="KW-1185">Reference proteome</keyword>
<evidence type="ECO:0000256" key="2">
    <source>
        <dbReference type="SAM" id="Phobius"/>
    </source>
</evidence>
<dbReference type="STRING" id="504487.JCM19538_2877"/>
<organism evidence="5 8">
    <name type="scientific">Jejuia pallidilutea</name>
    <dbReference type="NCBI Taxonomy" id="504487"/>
    <lineage>
        <taxon>Bacteria</taxon>
        <taxon>Pseudomonadati</taxon>
        <taxon>Bacteroidota</taxon>
        <taxon>Flavobacteriia</taxon>
        <taxon>Flavobacteriales</taxon>
        <taxon>Flavobacteriaceae</taxon>
        <taxon>Jejuia</taxon>
    </lineage>
</organism>
<feature type="transmembrane region" description="Helical" evidence="2">
    <location>
        <begin position="159"/>
        <end position="179"/>
    </location>
</feature>
<evidence type="ECO:0000256" key="3">
    <source>
        <dbReference type="SAM" id="SignalP"/>
    </source>
</evidence>
<comment type="caution">
    <text evidence="5">The sequence shown here is derived from an EMBL/GenBank/DDBJ whole genome shotgun (WGS) entry which is preliminary data.</text>
</comment>
<name>A0A090VKA1_9FLAO</name>
<accession>A0A090VKA1</accession>
<dbReference type="SMART" id="SM00287">
    <property type="entry name" value="SH3b"/>
    <property type="match status" value="1"/>
</dbReference>
<proteinExistence type="predicted"/>
<evidence type="ECO:0000313" key="5">
    <source>
        <dbReference type="EMBL" id="GAL65185.1"/>
    </source>
</evidence>
<gene>
    <name evidence="5" type="ORF">JCM19301_3645</name>
    <name evidence="6" type="ORF">JCM19302_3963</name>
    <name evidence="7" type="ORF">JCM19538_2877</name>
</gene>
<dbReference type="Pfam" id="PF13414">
    <property type="entry name" value="TPR_11"/>
    <property type="match status" value="1"/>
</dbReference>
<evidence type="ECO:0000256" key="1">
    <source>
        <dbReference type="PROSITE-ProRule" id="PRU00339"/>
    </source>
</evidence>
<dbReference type="Proteomes" id="UP000030184">
    <property type="component" value="Unassembled WGS sequence"/>
</dbReference>
<feature type="repeat" description="TPR" evidence="1">
    <location>
        <begin position="55"/>
        <end position="88"/>
    </location>
</feature>
<keyword evidence="1" id="KW-0802">TPR repeat</keyword>
<dbReference type="Pfam" id="PF08239">
    <property type="entry name" value="SH3_3"/>
    <property type="match status" value="1"/>
</dbReference>
<dbReference type="AlphaFoldDB" id="A0A090VKA1"/>
<dbReference type="InterPro" id="IPR003646">
    <property type="entry name" value="SH3-like_bac-type"/>
</dbReference>
<reference evidence="9" key="1">
    <citation type="journal article" date="2014" name="Genome Announc.">
        <title>Draft Genome Sequence of Marine Flavobacterium Jejuia pallidilutea Strain 11shimoA1 and Pigmentation Mutants.</title>
        <authorList>
            <person name="Takatani N."/>
            <person name="Nakanishi M."/>
            <person name="Meirelles P."/>
            <person name="Mino S."/>
            <person name="Suda W."/>
            <person name="Oshima K."/>
            <person name="Hattori M."/>
            <person name="Ohkuma M."/>
            <person name="Hosokawa M."/>
            <person name="Miyashita K."/>
            <person name="Thompson F.L."/>
            <person name="Niwa A."/>
            <person name="Sawabe T."/>
            <person name="Sawabe T."/>
        </authorList>
    </citation>
    <scope>NUCLEOTIDE SEQUENCE [LARGE SCALE GENOMIC DNA]</scope>
    <source>
        <strain evidence="9">JCM 19538</strain>
    </source>
</reference>
<dbReference type="InterPro" id="IPR011990">
    <property type="entry name" value="TPR-like_helical_dom_sf"/>
</dbReference>
<dbReference type="Gene3D" id="1.25.40.10">
    <property type="entry name" value="Tetratricopeptide repeat domain"/>
    <property type="match status" value="1"/>
</dbReference>
<evidence type="ECO:0000313" key="6">
    <source>
        <dbReference type="EMBL" id="GAL69234.1"/>
    </source>
</evidence>
<dbReference type="PROSITE" id="PS50005">
    <property type="entry name" value="TPR"/>
    <property type="match status" value="1"/>
</dbReference>
<dbReference type="Proteomes" id="UP000029641">
    <property type="component" value="Unassembled WGS sequence"/>
</dbReference>
<feature type="domain" description="SH3b" evidence="4">
    <location>
        <begin position="188"/>
        <end position="251"/>
    </location>
</feature>
<keyword evidence="2" id="KW-0472">Membrane</keyword>
<feature type="transmembrane region" description="Helical" evidence="2">
    <location>
        <begin position="129"/>
        <end position="150"/>
    </location>
</feature>
<dbReference type="OrthoDB" id="9776208at2"/>
<dbReference type="EMBL" id="BBNY01000006">
    <property type="protein sequence ID" value="GAL89214.1"/>
    <property type="molecule type" value="Genomic_DNA"/>
</dbReference>